<name>A0A9N9VRK6_9HYPO</name>
<keyword evidence="7" id="KW-0539">Nucleus</keyword>
<dbReference type="GO" id="GO:0042272">
    <property type="term" value="C:nuclear RNA export factor complex"/>
    <property type="evidence" value="ECO:0007669"/>
    <property type="project" value="UniProtKB-ARBA"/>
</dbReference>
<evidence type="ECO:0000313" key="13">
    <source>
        <dbReference type="EMBL" id="CAH0026578.1"/>
    </source>
</evidence>
<comment type="subcellular location">
    <subcellularLocation>
        <location evidence="1">Nucleus</location>
    </subcellularLocation>
</comment>
<dbReference type="InterPro" id="IPR032675">
    <property type="entry name" value="LRR_dom_sf"/>
</dbReference>
<feature type="region of interest" description="Disordered" evidence="10">
    <location>
        <begin position="1"/>
        <end position="83"/>
    </location>
</feature>
<gene>
    <name evidence="13" type="ORF">CRHIZ90672A_00002678</name>
</gene>
<feature type="compositionally biased region" description="Polar residues" evidence="10">
    <location>
        <begin position="18"/>
        <end position="29"/>
    </location>
</feature>
<dbReference type="PANTHER" id="PTHR10662">
    <property type="entry name" value="NUCLEAR RNA EXPORT FACTOR"/>
    <property type="match status" value="1"/>
</dbReference>
<dbReference type="Gene3D" id="1.10.8.10">
    <property type="entry name" value="DNA helicase RuvA subunit, C-terminal domain"/>
    <property type="match status" value="1"/>
</dbReference>
<dbReference type="Gene3D" id="3.10.450.50">
    <property type="match status" value="1"/>
</dbReference>
<dbReference type="Pfam" id="PF03943">
    <property type="entry name" value="TAP_C"/>
    <property type="match status" value="1"/>
</dbReference>
<evidence type="ECO:0000256" key="8">
    <source>
        <dbReference type="ARBA" id="ARBA00055253"/>
    </source>
</evidence>
<dbReference type="InterPro" id="IPR030217">
    <property type="entry name" value="NXF_fam"/>
</dbReference>
<accession>A0A9N9VRK6</accession>
<dbReference type="InterPro" id="IPR005637">
    <property type="entry name" value="TAP_C_dom"/>
</dbReference>
<evidence type="ECO:0000259" key="11">
    <source>
        <dbReference type="PROSITE" id="PS50177"/>
    </source>
</evidence>
<dbReference type="Pfam" id="PF22602">
    <property type="entry name" value="NXF_NTF2"/>
    <property type="match status" value="1"/>
</dbReference>
<dbReference type="EMBL" id="CABFNQ020000725">
    <property type="protein sequence ID" value="CAH0026578.1"/>
    <property type="molecule type" value="Genomic_DNA"/>
</dbReference>
<evidence type="ECO:0000256" key="5">
    <source>
        <dbReference type="ARBA" id="ARBA00022737"/>
    </source>
</evidence>
<dbReference type="AlphaFoldDB" id="A0A9N9VRK6"/>
<dbReference type="FunFam" id="1.10.8.10:FF:000018">
    <property type="entry name" value="Nuclear RNA export factor 1"/>
    <property type="match status" value="1"/>
</dbReference>
<feature type="domain" description="NTF2" evidence="11">
    <location>
        <begin position="416"/>
        <end position="590"/>
    </location>
</feature>
<evidence type="ECO:0000256" key="7">
    <source>
        <dbReference type="ARBA" id="ARBA00023242"/>
    </source>
</evidence>
<evidence type="ECO:0000256" key="9">
    <source>
        <dbReference type="ARBA" id="ARBA00069694"/>
    </source>
</evidence>
<evidence type="ECO:0000313" key="14">
    <source>
        <dbReference type="Proteomes" id="UP000696573"/>
    </source>
</evidence>
<keyword evidence="5" id="KW-0677">Repeat</keyword>
<dbReference type="InterPro" id="IPR032710">
    <property type="entry name" value="NTF2-like_dom_sf"/>
</dbReference>
<dbReference type="SUPFAM" id="SSF54427">
    <property type="entry name" value="NTF2-like"/>
    <property type="match status" value="1"/>
</dbReference>
<evidence type="ECO:0000259" key="12">
    <source>
        <dbReference type="PROSITE" id="PS51281"/>
    </source>
</evidence>
<dbReference type="SUPFAM" id="SSF46934">
    <property type="entry name" value="UBA-like"/>
    <property type="match status" value="1"/>
</dbReference>
<evidence type="ECO:0000256" key="1">
    <source>
        <dbReference type="ARBA" id="ARBA00004123"/>
    </source>
</evidence>
<feature type="compositionally biased region" description="Polar residues" evidence="10">
    <location>
        <begin position="1"/>
        <end position="11"/>
    </location>
</feature>
<dbReference type="PROSITE" id="PS51450">
    <property type="entry name" value="LRR"/>
    <property type="match status" value="1"/>
</dbReference>
<comment type="similarity">
    <text evidence="2">Belongs to the NXF family.</text>
</comment>
<keyword evidence="6" id="KW-0509">mRNA transport</keyword>
<evidence type="ECO:0000256" key="3">
    <source>
        <dbReference type="ARBA" id="ARBA00022448"/>
    </source>
</evidence>
<dbReference type="Gene3D" id="3.80.10.10">
    <property type="entry name" value="Ribonuclease Inhibitor"/>
    <property type="match status" value="1"/>
</dbReference>
<dbReference type="SMART" id="SM00804">
    <property type="entry name" value="TAP_C"/>
    <property type="match status" value="1"/>
</dbReference>
<dbReference type="GO" id="GO:0016973">
    <property type="term" value="P:poly(A)+ mRNA export from nucleus"/>
    <property type="evidence" value="ECO:0007669"/>
    <property type="project" value="TreeGrafter"/>
</dbReference>
<dbReference type="SUPFAM" id="SSF52058">
    <property type="entry name" value="L domain-like"/>
    <property type="match status" value="1"/>
</dbReference>
<feature type="domain" description="TAP-C" evidence="12">
    <location>
        <begin position="612"/>
        <end position="665"/>
    </location>
</feature>
<dbReference type="PROSITE" id="PS51281">
    <property type="entry name" value="TAP_C"/>
    <property type="match status" value="1"/>
</dbReference>
<dbReference type="InterPro" id="IPR018222">
    <property type="entry name" value="Nuclear_transport_factor_2_euk"/>
</dbReference>
<keyword evidence="4" id="KW-0433">Leucine-rich repeat</keyword>
<feature type="compositionally biased region" description="Polar residues" evidence="10">
    <location>
        <begin position="65"/>
        <end position="81"/>
    </location>
</feature>
<evidence type="ECO:0000256" key="6">
    <source>
        <dbReference type="ARBA" id="ARBA00022816"/>
    </source>
</evidence>
<proteinExistence type="inferred from homology"/>
<dbReference type="FunFam" id="3.10.450.50:FF:000013">
    <property type="entry name" value="mRNA export factor mex67"/>
    <property type="match status" value="1"/>
</dbReference>
<comment type="function">
    <text evidence="8">Involved in the export of mRNA from the nucleus to the cytoplasm.</text>
</comment>
<keyword evidence="3" id="KW-0813">Transport</keyword>
<organism evidence="13 14">
    <name type="scientific">Clonostachys rhizophaga</name>
    <dbReference type="NCBI Taxonomy" id="160324"/>
    <lineage>
        <taxon>Eukaryota</taxon>
        <taxon>Fungi</taxon>
        <taxon>Dikarya</taxon>
        <taxon>Ascomycota</taxon>
        <taxon>Pezizomycotina</taxon>
        <taxon>Sordariomycetes</taxon>
        <taxon>Hypocreomycetidae</taxon>
        <taxon>Hypocreales</taxon>
        <taxon>Bionectriaceae</taxon>
        <taxon>Clonostachys</taxon>
    </lineage>
</organism>
<dbReference type="InterPro" id="IPR001611">
    <property type="entry name" value="Leu-rich_rpt"/>
</dbReference>
<dbReference type="Proteomes" id="UP000696573">
    <property type="component" value="Unassembled WGS sequence"/>
</dbReference>
<dbReference type="InterPro" id="IPR002075">
    <property type="entry name" value="NTF2_dom"/>
</dbReference>
<dbReference type="CDD" id="cd14342">
    <property type="entry name" value="UBA_TAP-C"/>
    <property type="match status" value="1"/>
</dbReference>
<evidence type="ECO:0000256" key="4">
    <source>
        <dbReference type="ARBA" id="ARBA00022614"/>
    </source>
</evidence>
<sequence length="667" mass="73203">MAPRGSRSQASAGRETRSSALNSKSTSRGGIQKRRAGSTRIDTDGDLDMGTSATRRPRGGASADSKMSSTRSGARGTNSRGVSRAAQTMIKHLNNGENSQLASRITSSANIRSAKSKPIGSGPLVYLRVHGLKESKASKNPDGGRADLLAFLERKASAFTSGRQKRHVMIKKSHLVGDYFFIGTSKEDSEELLKVNTFVFAGSPLEIVESDDGLGHNGGKATESKETQELRTKLQSILSQRYLGGTKLLKLDMLATDTELVTLGMFENRERALKTFKGLMAICDGLFKTAKEKQDAIESISLANNNIDDVTQVESVATTFPQLKNLDMSGNQISNMQGLGRWKGKFRELETIYMVGNPIESMDPNYQASLLEWFPQLQSINGTQLRTPEQIAEQKAAMFPTPIRQNGPDFRDVNGIGENFLLEFFTAYDNDRHGLATRLYDESSQFSLSIDTTGVRDSKAPPPMPWASYIKTSRNLTKVGSPNARFQRLFKGTNLISELWKSLPFTKHPSIKENMSKYIMDCHPLPGLVDPSGQSSVGVDGLIVCVHGEFEECDQQTQKTGLRSFSRSFVLGPGRPGTVPIRVVSDMLSLRAYSPLPNVFAAATPQPAEQPNQQQAMVAELSKRTGMTAQYSEMCLTQVNWDFEKALAVFNEKKSQLPAEAFNAIPQ</sequence>
<dbReference type="PANTHER" id="PTHR10662:SF22">
    <property type="entry name" value="NUCLEAR RNA EXPORT FACTOR 1"/>
    <property type="match status" value="1"/>
</dbReference>
<protein>
    <recommendedName>
        <fullName evidence="9">mRNA export factor MEX67</fullName>
    </recommendedName>
</protein>
<keyword evidence="14" id="KW-1185">Reference proteome</keyword>
<dbReference type="InterPro" id="IPR009060">
    <property type="entry name" value="UBA-like_sf"/>
</dbReference>
<dbReference type="PROSITE" id="PS50177">
    <property type="entry name" value="NTF2_DOMAIN"/>
    <property type="match status" value="1"/>
</dbReference>
<evidence type="ECO:0000256" key="10">
    <source>
        <dbReference type="SAM" id="MobiDB-lite"/>
    </source>
</evidence>
<dbReference type="GO" id="GO:0003723">
    <property type="term" value="F:RNA binding"/>
    <property type="evidence" value="ECO:0007669"/>
    <property type="project" value="TreeGrafter"/>
</dbReference>
<comment type="caution">
    <text evidence="13">The sequence shown here is derived from an EMBL/GenBank/DDBJ whole genome shotgun (WGS) entry which is preliminary data.</text>
</comment>
<evidence type="ECO:0000256" key="2">
    <source>
        <dbReference type="ARBA" id="ARBA00009285"/>
    </source>
</evidence>
<reference evidence="13" key="1">
    <citation type="submission" date="2021-10" db="EMBL/GenBank/DDBJ databases">
        <authorList>
            <person name="Piombo E."/>
        </authorList>
    </citation>
    <scope>NUCLEOTIDE SEQUENCE</scope>
</reference>
<dbReference type="OrthoDB" id="25872at2759"/>